<evidence type="ECO:0000313" key="1">
    <source>
        <dbReference type="EMBL" id="KXT92836.1"/>
    </source>
</evidence>
<dbReference type="PATRIC" id="fig|1303.81.peg.327"/>
<evidence type="ECO:0000313" key="2">
    <source>
        <dbReference type="Proteomes" id="UP000070053"/>
    </source>
</evidence>
<gene>
    <name evidence="1" type="ORF">SORDD21_00264</name>
</gene>
<name>A0A139PRE0_STROR</name>
<protein>
    <submittedName>
        <fullName evidence="1">Short-chain dehydrogenase/reductase SDR</fullName>
    </submittedName>
</protein>
<accession>A0A139PRE0</accession>
<comment type="caution">
    <text evidence="1">The sequence shown here is derived from an EMBL/GenBank/DDBJ whole genome shotgun (WGS) entry which is preliminary data.</text>
</comment>
<dbReference type="Proteomes" id="UP000070053">
    <property type="component" value="Unassembled WGS sequence"/>
</dbReference>
<dbReference type="EMBL" id="LQZP01000070">
    <property type="protein sequence ID" value="KXT92836.1"/>
    <property type="molecule type" value="Genomic_DNA"/>
</dbReference>
<reference evidence="1 2" key="1">
    <citation type="submission" date="2016-01" db="EMBL/GenBank/DDBJ databases">
        <title>Highly variable Streptococcus oralis are common among viridans streptococci isolated from primates.</title>
        <authorList>
            <person name="Denapaite D."/>
            <person name="Rieger M."/>
            <person name="Koendgen S."/>
            <person name="Brueckner R."/>
            <person name="Ochigava I."/>
            <person name="Kappeler P."/>
            <person name="Maetz-Rensing K."/>
            <person name="Leendertz F."/>
            <person name="Hakenbeck R."/>
        </authorList>
    </citation>
    <scope>NUCLEOTIDE SEQUENCE [LARGE SCALE GENOMIC DNA]</scope>
    <source>
        <strain evidence="1 2">DD21</strain>
    </source>
</reference>
<proteinExistence type="predicted"/>
<organism evidence="1 2">
    <name type="scientific">Streptococcus oralis</name>
    <dbReference type="NCBI Taxonomy" id="1303"/>
    <lineage>
        <taxon>Bacteria</taxon>
        <taxon>Bacillati</taxon>
        <taxon>Bacillota</taxon>
        <taxon>Bacilli</taxon>
        <taxon>Lactobacillales</taxon>
        <taxon>Streptococcaceae</taxon>
        <taxon>Streptococcus</taxon>
    </lineage>
</organism>
<dbReference type="AlphaFoldDB" id="A0A139PRE0"/>
<sequence>MMGQGTKIFTTLNLLSPAIADYLLLRRYGRILKKYFG</sequence>